<evidence type="ECO:0000313" key="4">
    <source>
        <dbReference type="Proteomes" id="UP000505210"/>
    </source>
</evidence>
<evidence type="ECO:0000256" key="1">
    <source>
        <dbReference type="SAM" id="MobiDB-lite"/>
    </source>
</evidence>
<gene>
    <name evidence="3" type="ORF">HPC62_05900</name>
</gene>
<feature type="transmembrane region" description="Helical" evidence="2">
    <location>
        <begin position="131"/>
        <end position="151"/>
    </location>
</feature>
<keyword evidence="2" id="KW-0472">Membrane</keyword>
<accession>A0A6M8B6M8</accession>
<proteinExistence type="predicted"/>
<feature type="region of interest" description="Disordered" evidence="1">
    <location>
        <begin position="1"/>
        <end position="24"/>
    </location>
</feature>
<feature type="transmembrane region" description="Helical" evidence="2">
    <location>
        <begin position="158"/>
        <end position="178"/>
    </location>
</feature>
<name>A0A6M8B6M8_9CYAN</name>
<dbReference type="EMBL" id="CP053661">
    <property type="protein sequence ID" value="QKD81792.1"/>
    <property type="molecule type" value="Genomic_DNA"/>
</dbReference>
<evidence type="ECO:0000256" key="2">
    <source>
        <dbReference type="SAM" id="Phobius"/>
    </source>
</evidence>
<feature type="transmembrane region" description="Helical" evidence="2">
    <location>
        <begin position="228"/>
        <end position="247"/>
    </location>
</feature>
<dbReference type="PANTHER" id="PTHR33979:SF2">
    <property type="entry name" value="PEPTIDASE M50B-LIKE-DOMAIN-CONTAINING PROTEIN"/>
    <property type="match status" value="1"/>
</dbReference>
<dbReference type="InterPro" id="IPR049500">
    <property type="entry name" value="Peptidase_M50B-like"/>
</dbReference>
<feature type="transmembrane region" description="Helical" evidence="2">
    <location>
        <begin position="27"/>
        <end position="45"/>
    </location>
</feature>
<sequence>MTNRWNKDNPFDDPQRWDGSDSKSDRVGLTWLVAAAIATSLLWQLPIGNYILYPFSILATWFHEMGHGLMAMLLGGNFQQLQMFPNGSGFAVHSGSLFLGPVGWALVAAAGPMGPPIAGALFILASRSRQMARYALLFLGAMLIGSALIWVRSLFGLVAVPFLGAAVLAIALSGYPWLQVFAIQFLGVQACVSTYHQMDYLFTRQANIGGQVLLSDSGQIAQNLLLPYWFWGGLMAIASLLLLVKSLQIAYRN</sequence>
<organism evidence="3 4">
    <name type="scientific">Thermoleptolyngbya sichuanensis A183</name>
    <dbReference type="NCBI Taxonomy" id="2737172"/>
    <lineage>
        <taxon>Bacteria</taxon>
        <taxon>Bacillati</taxon>
        <taxon>Cyanobacteriota</taxon>
        <taxon>Cyanophyceae</taxon>
        <taxon>Oculatellales</taxon>
        <taxon>Oculatellaceae</taxon>
        <taxon>Thermoleptolyngbya</taxon>
        <taxon>Thermoleptolyngbya sichuanensis</taxon>
    </lineage>
</organism>
<dbReference type="Proteomes" id="UP000505210">
    <property type="component" value="Chromosome"/>
</dbReference>
<dbReference type="RefSeq" id="WP_172354181.1">
    <property type="nucleotide sequence ID" value="NZ_CP053661.1"/>
</dbReference>
<dbReference type="KEGG" id="theu:HPC62_05900"/>
<protein>
    <submittedName>
        <fullName evidence="3">M50 family metallopeptidase</fullName>
    </submittedName>
</protein>
<reference evidence="3 4" key="1">
    <citation type="submission" date="2020-05" db="EMBL/GenBank/DDBJ databases">
        <title>Complete genome sequence of of a novel Thermoleptolyngbya strain isolated from hot springs of Ganzi, Sichuan China.</title>
        <authorList>
            <person name="Tang J."/>
            <person name="Daroch M."/>
            <person name="Li L."/>
            <person name="Waleron K."/>
            <person name="Waleron M."/>
            <person name="Waleron M."/>
        </authorList>
    </citation>
    <scope>NUCLEOTIDE SEQUENCE [LARGE SCALE GENOMIC DNA]</scope>
    <source>
        <strain evidence="3 4">PKUAC-SCTA183</strain>
    </source>
</reference>
<keyword evidence="4" id="KW-1185">Reference proteome</keyword>
<dbReference type="Pfam" id="PF13398">
    <property type="entry name" value="Peptidase_M50B"/>
    <property type="match status" value="1"/>
</dbReference>
<dbReference type="AlphaFoldDB" id="A0A6M8B6M8"/>
<keyword evidence="2" id="KW-0812">Transmembrane</keyword>
<evidence type="ECO:0000313" key="3">
    <source>
        <dbReference type="EMBL" id="QKD81792.1"/>
    </source>
</evidence>
<keyword evidence="2" id="KW-1133">Transmembrane helix</keyword>
<dbReference type="PANTHER" id="PTHR33979">
    <property type="entry name" value="OS02G0221600 PROTEIN"/>
    <property type="match status" value="1"/>
</dbReference>